<comment type="cofactor">
    <cofactor evidence="6">
        <name>Zn(2+)</name>
        <dbReference type="ChEBI" id="CHEBI:29105"/>
    </cofactor>
    <text evidence="6">Binds 1 zinc ion per subunit.</text>
</comment>
<dbReference type="Gene3D" id="3.30.2010.10">
    <property type="entry name" value="Metalloproteases ('zincins'), catalytic domain"/>
    <property type="match status" value="1"/>
</dbReference>
<dbReference type="AlphaFoldDB" id="A0AAX4PGJ1"/>
<keyword evidence="3 6" id="KW-0378">Hydrolase</keyword>
<keyword evidence="5 6" id="KW-0482">Metalloprotease</keyword>
<dbReference type="Pfam" id="PF01435">
    <property type="entry name" value="Peptidase_M48"/>
    <property type="match status" value="1"/>
</dbReference>
<dbReference type="EMBL" id="CP151510">
    <property type="protein sequence ID" value="WZN64906.1"/>
    <property type="molecule type" value="Genomic_DNA"/>
</dbReference>
<feature type="compositionally biased region" description="Basic and acidic residues" evidence="7">
    <location>
        <begin position="31"/>
        <end position="45"/>
    </location>
</feature>
<evidence type="ECO:0000256" key="6">
    <source>
        <dbReference type="RuleBase" id="RU003983"/>
    </source>
</evidence>
<protein>
    <submittedName>
        <fullName evidence="9">Peptidase_M48 domain-containing protein</fullName>
    </submittedName>
</protein>
<evidence type="ECO:0000259" key="8">
    <source>
        <dbReference type="Pfam" id="PF01435"/>
    </source>
</evidence>
<evidence type="ECO:0000256" key="2">
    <source>
        <dbReference type="ARBA" id="ARBA00022723"/>
    </source>
</evidence>
<evidence type="ECO:0000313" key="9">
    <source>
        <dbReference type="EMBL" id="WZN64906.1"/>
    </source>
</evidence>
<gene>
    <name evidence="9" type="ORF">HKI87_10g64630</name>
</gene>
<keyword evidence="10" id="KW-1185">Reference proteome</keyword>
<dbReference type="PANTHER" id="PTHR10120">
    <property type="entry name" value="CAAX PRENYL PROTEASE 1"/>
    <property type="match status" value="1"/>
</dbReference>
<name>A0AAX4PGJ1_9CHLO</name>
<dbReference type="GO" id="GO:0006508">
    <property type="term" value="P:proteolysis"/>
    <property type="evidence" value="ECO:0007669"/>
    <property type="project" value="UniProtKB-KW"/>
</dbReference>
<keyword evidence="4 6" id="KW-0862">Zinc</keyword>
<accession>A0AAX4PGJ1</accession>
<organism evidence="9 10">
    <name type="scientific">Chloropicon roscoffensis</name>
    <dbReference type="NCBI Taxonomy" id="1461544"/>
    <lineage>
        <taxon>Eukaryota</taxon>
        <taxon>Viridiplantae</taxon>
        <taxon>Chlorophyta</taxon>
        <taxon>Chloropicophyceae</taxon>
        <taxon>Chloropicales</taxon>
        <taxon>Chloropicaceae</taxon>
        <taxon>Chloropicon</taxon>
    </lineage>
</organism>
<dbReference type="CDD" id="cd07325">
    <property type="entry name" value="M48_Ste24p_like"/>
    <property type="match status" value="1"/>
</dbReference>
<dbReference type="InterPro" id="IPR001915">
    <property type="entry name" value="Peptidase_M48"/>
</dbReference>
<evidence type="ECO:0000256" key="4">
    <source>
        <dbReference type="ARBA" id="ARBA00022833"/>
    </source>
</evidence>
<sequence>MRSARLARCRSAGAGPLTTPMAARRSKRAPWPKDFRGANDREGQHQHLVTRSGHLVPSASSPRSVGLELGSEGEKRNSKFSESSGSSDSDSESVLFRTIGQRRVRHIPNLRDDELRHPLDRQNTQLISLVPGIEGIVNAMISPMSEEVALLENIGTSVLVSEDQLPDIHALLVDAANLLQVETPELYIRQDPTPNAYTLAIKGRKPFIVMHTSLVDTLSPAEVQCVLAHELGHLKCNHGIWLTTANLLALGAITVLPMISSSIQEQFLRWLRSAELTCDRAALVVAQDHKVVISTLMKLAGGSPTLSSRLNVDAFIKQAKSYDEATSSPLGWYLRNAQVSQLTHPLPVMRAREVEEWSRSKEYKDIIKRGRKYGVPEDPASKVAGSSP</sequence>
<dbReference type="Proteomes" id="UP001472866">
    <property type="component" value="Chromosome 10"/>
</dbReference>
<feature type="region of interest" description="Disordered" evidence="7">
    <location>
        <begin position="1"/>
        <end position="93"/>
    </location>
</feature>
<proteinExistence type="inferred from homology"/>
<evidence type="ECO:0000256" key="7">
    <source>
        <dbReference type="SAM" id="MobiDB-lite"/>
    </source>
</evidence>
<evidence type="ECO:0000256" key="3">
    <source>
        <dbReference type="ARBA" id="ARBA00022801"/>
    </source>
</evidence>
<dbReference type="FunFam" id="3.30.2010.10:FF:000007">
    <property type="entry name" value="Peptidase M48 family protein"/>
    <property type="match status" value="1"/>
</dbReference>
<keyword evidence="1 6" id="KW-0645">Protease</keyword>
<comment type="similarity">
    <text evidence="6">Belongs to the peptidase M48 family.</text>
</comment>
<dbReference type="GO" id="GO:0004222">
    <property type="term" value="F:metalloendopeptidase activity"/>
    <property type="evidence" value="ECO:0007669"/>
    <property type="project" value="InterPro"/>
</dbReference>
<feature type="domain" description="Peptidase M48" evidence="8">
    <location>
        <begin position="167"/>
        <end position="357"/>
    </location>
</feature>
<dbReference type="GO" id="GO:0046872">
    <property type="term" value="F:metal ion binding"/>
    <property type="evidence" value="ECO:0007669"/>
    <property type="project" value="UniProtKB-KW"/>
</dbReference>
<evidence type="ECO:0000313" key="10">
    <source>
        <dbReference type="Proteomes" id="UP001472866"/>
    </source>
</evidence>
<keyword evidence="2" id="KW-0479">Metal-binding</keyword>
<evidence type="ECO:0000256" key="1">
    <source>
        <dbReference type="ARBA" id="ARBA00022670"/>
    </source>
</evidence>
<evidence type="ECO:0000256" key="5">
    <source>
        <dbReference type="ARBA" id="ARBA00023049"/>
    </source>
</evidence>
<reference evidence="9 10" key="1">
    <citation type="submission" date="2024-03" db="EMBL/GenBank/DDBJ databases">
        <title>Complete genome sequence of the green alga Chloropicon roscoffensis RCC1871.</title>
        <authorList>
            <person name="Lemieux C."/>
            <person name="Pombert J.-F."/>
            <person name="Otis C."/>
            <person name="Turmel M."/>
        </authorList>
    </citation>
    <scope>NUCLEOTIDE SEQUENCE [LARGE SCALE GENOMIC DNA]</scope>
    <source>
        <strain evidence="9 10">RCC1871</strain>
    </source>
</reference>